<dbReference type="AlphaFoldDB" id="A0A0L0C3U9"/>
<gene>
    <name evidence="1" type="ORF">FF38_10843</name>
</gene>
<comment type="caution">
    <text evidence="1">The sequence shown here is derived from an EMBL/GenBank/DDBJ whole genome shotgun (WGS) entry which is preliminary data.</text>
</comment>
<dbReference type="Proteomes" id="UP000037069">
    <property type="component" value="Unassembled WGS sequence"/>
</dbReference>
<protein>
    <submittedName>
        <fullName evidence="1">Uncharacterized protein</fullName>
    </submittedName>
</protein>
<reference evidence="1 2" key="1">
    <citation type="journal article" date="2015" name="Nat. Commun.">
        <title>Lucilia cuprina genome unlocks parasitic fly biology to underpin future interventions.</title>
        <authorList>
            <person name="Anstead C.A."/>
            <person name="Korhonen P.K."/>
            <person name="Young N.D."/>
            <person name="Hall R.S."/>
            <person name="Jex A.R."/>
            <person name="Murali S.C."/>
            <person name="Hughes D.S."/>
            <person name="Lee S.F."/>
            <person name="Perry T."/>
            <person name="Stroehlein A.J."/>
            <person name="Ansell B.R."/>
            <person name="Breugelmans B."/>
            <person name="Hofmann A."/>
            <person name="Qu J."/>
            <person name="Dugan S."/>
            <person name="Lee S.L."/>
            <person name="Chao H."/>
            <person name="Dinh H."/>
            <person name="Han Y."/>
            <person name="Doddapaneni H.V."/>
            <person name="Worley K.C."/>
            <person name="Muzny D.M."/>
            <person name="Ioannidis P."/>
            <person name="Waterhouse R.M."/>
            <person name="Zdobnov E.M."/>
            <person name="James P.J."/>
            <person name="Bagnall N.H."/>
            <person name="Kotze A.C."/>
            <person name="Gibbs R.A."/>
            <person name="Richards S."/>
            <person name="Batterham P."/>
            <person name="Gasser R.B."/>
        </authorList>
    </citation>
    <scope>NUCLEOTIDE SEQUENCE [LARGE SCALE GENOMIC DNA]</scope>
    <source>
        <strain evidence="1 2">LS</strain>
        <tissue evidence="1">Full body</tissue>
    </source>
</reference>
<accession>A0A0L0C3U9</accession>
<dbReference type="EMBL" id="JRES01000945">
    <property type="protein sequence ID" value="KNC26927.1"/>
    <property type="molecule type" value="Genomic_DNA"/>
</dbReference>
<sequence>MLTRGSIGTVPKWGTPANLASSTPPSEENIFVQLAQWGHTKPLIFSTIPKICMPVFLQKVISLRTSSKATPCGVVTIMAPSQRTSRKHSITVICSSEVPGVFLGPRQMTGSLRDFSRNPIDITANVLESSV</sequence>
<name>A0A0L0C3U9_LUCCU</name>
<evidence type="ECO:0000313" key="2">
    <source>
        <dbReference type="Proteomes" id="UP000037069"/>
    </source>
</evidence>
<evidence type="ECO:0000313" key="1">
    <source>
        <dbReference type="EMBL" id="KNC26927.1"/>
    </source>
</evidence>
<feature type="non-terminal residue" evidence="1">
    <location>
        <position position="131"/>
    </location>
</feature>
<proteinExistence type="predicted"/>
<keyword evidence="2" id="KW-1185">Reference proteome</keyword>
<organism evidence="1 2">
    <name type="scientific">Lucilia cuprina</name>
    <name type="common">Green bottle fly</name>
    <name type="synonym">Australian sheep blowfly</name>
    <dbReference type="NCBI Taxonomy" id="7375"/>
    <lineage>
        <taxon>Eukaryota</taxon>
        <taxon>Metazoa</taxon>
        <taxon>Ecdysozoa</taxon>
        <taxon>Arthropoda</taxon>
        <taxon>Hexapoda</taxon>
        <taxon>Insecta</taxon>
        <taxon>Pterygota</taxon>
        <taxon>Neoptera</taxon>
        <taxon>Endopterygota</taxon>
        <taxon>Diptera</taxon>
        <taxon>Brachycera</taxon>
        <taxon>Muscomorpha</taxon>
        <taxon>Oestroidea</taxon>
        <taxon>Calliphoridae</taxon>
        <taxon>Luciliinae</taxon>
        <taxon>Lucilia</taxon>
    </lineage>
</organism>